<sequence length="959" mass="103702">MSMLWRNWTAFIAVLATTLSILAVLSILQYETVLSRLIQERLAVVAETTASSFRSVINLGLPIASVRNAKEVLAWAEDIDPAVTSIQVFNPTGIIVHSTIANGREPIAKDTLIVQSLSADDRWDTENDSELQAGLTLRNLQGDRIGGILVSAANTDFKEKSRTMSFQIASAAAVIFVVFSLLALLMLRIKLGSAMHGLEKLERLSDEYSEDQKNSRLAETKAPFIADDGFLSSEIVELESKLDAAFRKFKSVRRIISEFSNHNQKVADVGQENTASLETAIAPAPETALANVFARSLSPWSAAIILGSALVLGLYAHNEVTRSLEPELAARTKVIGAVANRNIQRAVNAGVPLTNLVGAENYFSELLKHFPEVSYFGVATGRIVYEAGTRQNYIFAPAQSRKDVPTFPIIADGNQIGYIIVDINPDYFALQFRDMLLDFGVVVLVVMLLAFQIITVVMSRSLTAPFLQLQYLAGLQAAGDFSSVIVAKGLTAIDRLNNKLSEHAMRLHRAFTAATSHQSNNSELISLEKLGDRFKLRHGWPTQLKFSYLNDVRLPLFLFAAADQLPIAFLPIFTRAANNSLPWLDTGIVISLPIAGYLIAIVVGSLLVRPLTGKFGHRKLLLYAAAPTLLAHIGLYASTDVTEIVVFRMVTGLGYAFAVMACQDYVLRAVPKKDRNRSLGLFTAALFSGIFAGTALGGILADRLGQPSVFVVSAGLVLLSGTLTYRLLPTYTGKNVSAPIAHTSYLPPIWRPLGNPQFAALVFGIAVPANILLQAFISFLVALELNALGASTADTSRILMTYFLAIVFVGPAAPHFLERKLNPSQVGLLGAVLSAVSLCAVVIWPAQWSILVAVAGAGISHGLIRDPQVAAALEIAERDLVHLDSDIVLASLRAFERLGSIVGLLLIAFLSSYVGYLNAIAAIVVIVITGAAAFALTFYSNFFSSQSQRTEESQQADTD</sequence>
<evidence type="ECO:0000259" key="7">
    <source>
        <dbReference type="PROSITE" id="PS50850"/>
    </source>
</evidence>
<keyword evidence="2" id="KW-0813">Transport</keyword>
<proteinExistence type="predicted"/>
<feature type="transmembrane region" description="Helical" evidence="6">
    <location>
        <begin position="645"/>
        <end position="667"/>
    </location>
</feature>
<dbReference type="Gene3D" id="1.20.1250.20">
    <property type="entry name" value="MFS general substrate transporter like domains"/>
    <property type="match status" value="1"/>
</dbReference>
<evidence type="ECO:0000313" key="8">
    <source>
        <dbReference type="EMBL" id="MBO0334923.1"/>
    </source>
</evidence>
<dbReference type="InterPro" id="IPR036259">
    <property type="entry name" value="MFS_trans_sf"/>
</dbReference>
<evidence type="ECO:0000256" key="4">
    <source>
        <dbReference type="ARBA" id="ARBA00022989"/>
    </source>
</evidence>
<dbReference type="Proteomes" id="UP000664761">
    <property type="component" value="Unassembled WGS sequence"/>
</dbReference>
<feature type="transmembrane region" description="Helical" evidence="6">
    <location>
        <begin position="586"/>
        <end position="608"/>
    </location>
</feature>
<reference evidence="8 9" key="1">
    <citation type="submission" date="2021-03" db="EMBL/GenBank/DDBJ databases">
        <title>Sneathiella sp. CAU 1612 isolated from Kang Won-do.</title>
        <authorList>
            <person name="Kim W."/>
        </authorList>
    </citation>
    <scope>NUCLEOTIDE SEQUENCE [LARGE SCALE GENOMIC DNA]</scope>
    <source>
        <strain evidence="8 9">CAU 1612</strain>
    </source>
</reference>
<feature type="transmembrane region" description="Helical" evidence="6">
    <location>
        <begin position="707"/>
        <end position="728"/>
    </location>
</feature>
<dbReference type="PROSITE" id="PS50850">
    <property type="entry name" value="MFS"/>
    <property type="match status" value="1"/>
</dbReference>
<feature type="transmembrane region" description="Helical" evidence="6">
    <location>
        <begin position="894"/>
        <end position="913"/>
    </location>
</feature>
<feature type="transmembrane region" description="Helical" evidence="6">
    <location>
        <begin position="758"/>
        <end position="783"/>
    </location>
</feature>
<keyword evidence="4 6" id="KW-1133">Transmembrane helix</keyword>
<feature type="transmembrane region" description="Helical" evidence="6">
    <location>
        <begin position="919"/>
        <end position="939"/>
    </location>
</feature>
<dbReference type="SUPFAM" id="SSF103473">
    <property type="entry name" value="MFS general substrate transporter"/>
    <property type="match status" value="1"/>
</dbReference>
<organism evidence="8 9">
    <name type="scientific">Sneathiella sedimenti</name>
    <dbReference type="NCBI Taxonomy" id="2816034"/>
    <lineage>
        <taxon>Bacteria</taxon>
        <taxon>Pseudomonadati</taxon>
        <taxon>Pseudomonadota</taxon>
        <taxon>Alphaproteobacteria</taxon>
        <taxon>Sneathiellales</taxon>
        <taxon>Sneathiellaceae</taxon>
        <taxon>Sneathiella</taxon>
    </lineage>
</organism>
<dbReference type="EMBL" id="JAFLNC010000005">
    <property type="protein sequence ID" value="MBO0334923.1"/>
    <property type="molecule type" value="Genomic_DNA"/>
</dbReference>
<protein>
    <submittedName>
        <fullName evidence="8">MFS transporter</fullName>
    </submittedName>
</protein>
<feature type="transmembrane region" description="Helical" evidence="6">
    <location>
        <begin position="826"/>
        <end position="844"/>
    </location>
</feature>
<feature type="transmembrane region" description="Helical" evidence="6">
    <location>
        <begin position="679"/>
        <end position="701"/>
    </location>
</feature>
<evidence type="ECO:0000256" key="3">
    <source>
        <dbReference type="ARBA" id="ARBA00022692"/>
    </source>
</evidence>
<comment type="caution">
    <text evidence="8">The sequence shown here is derived from an EMBL/GenBank/DDBJ whole genome shotgun (WGS) entry which is preliminary data.</text>
</comment>
<evidence type="ECO:0000313" key="9">
    <source>
        <dbReference type="Proteomes" id="UP000664761"/>
    </source>
</evidence>
<dbReference type="RefSeq" id="WP_207047239.1">
    <property type="nucleotide sequence ID" value="NZ_JAFLNC010000005.1"/>
</dbReference>
<dbReference type="Pfam" id="PF07690">
    <property type="entry name" value="MFS_1"/>
    <property type="match status" value="1"/>
</dbReference>
<evidence type="ECO:0000256" key="5">
    <source>
        <dbReference type="ARBA" id="ARBA00023136"/>
    </source>
</evidence>
<feature type="domain" description="Major facilitator superfamily (MFS) profile" evidence="7">
    <location>
        <begin position="548"/>
        <end position="948"/>
    </location>
</feature>
<evidence type="ECO:0000256" key="2">
    <source>
        <dbReference type="ARBA" id="ARBA00022448"/>
    </source>
</evidence>
<dbReference type="InterPro" id="IPR050930">
    <property type="entry name" value="MFS_Vesicular_Transporter"/>
</dbReference>
<comment type="subcellular location">
    <subcellularLocation>
        <location evidence="1">Membrane</location>
        <topology evidence="1">Multi-pass membrane protein</topology>
    </subcellularLocation>
</comment>
<dbReference type="PANTHER" id="PTHR23506:SF23">
    <property type="entry name" value="GH10249P"/>
    <property type="match status" value="1"/>
</dbReference>
<accession>A0ABS3F8S2</accession>
<feature type="transmembrane region" description="Helical" evidence="6">
    <location>
        <begin position="620"/>
        <end position="639"/>
    </location>
</feature>
<keyword evidence="5 6" id="KW-0472">Membrane</keyword>
<dbReference type="InterPro" id="IPR020846">
    <property type="entry name" value="MFS_dom"/>
</dbReference>
<feature type="transmembrane region" description="Helical" evidence="6">
    <location>
        <begin position="795"/>
        <end position="814"/>
    </location>
</feature>
<dbReference type="PANTHER" id="PTHR23506">
    <property type="entry name" value="GH10249P"/>
    <property type="match status" value="1"/>
</dbReference>
<keyword evidence="3 6" id="KW-0812">Transmembrane</keyword>
<gene>
    <name evidence="8" type="ORF">J0X12_14955</name>
</gene>
<keyword evidence="9" id="KW-1185">Reference proteome</keyword>
<feature type="transmembrane region" description="Helical" evidence="6">
    <location>
        <begin position="435"/>
        <end position="458"/>
    </location>
</feature>
<evidence type="ECO:0000256" key="6">
    <source>
        <dbReference type="SAM" id="Phobius"/>
    </source>
</evidence>
<feature type="transmembrane region" description="Helical" evidence="6">
    <location>
        <begin position="164"/>
        <end position="187"/>
    </location>
</feature>
<name>A0ABS3F8S2_9PROT</name>
<feature type="transmembrane region" description="Helical" evidence="6">
    <location>
        <begin position="554"/>
        <end position="574"/>
    </location>
</feature>
<dbReference type="InterPro" id="IPR011701">
    <property type="entry name" value="MFS"/>
</dbReference>
<evidence type="ECO:0000256" key="1">
    <source>
        <dbReference type="ARBA" id="ARBA00004141"/>
    </source>
</evidence>